<dbReference type="InterPro" id="IPR014048">
    <property type="entry name" value="MethylDNA_cys_MeTrfase_DNA-bd"/>
</dbReference>
<organism evidence="8 9">
    <name type="scientific">Microbacterium invictum</name>
    <dbReference type="NCBI Taxonomy" id="515415"/>
    <lineage>
        <taxon>Bacteria</taxon>
        <taxon>Bacillati</taxon>
        <taxon>Actinomycetota</taxon>
        <taxon>Actinomycetes</taxon>
        <taxon>Micrococcales</taxon>
        <taxon>Microbacteriaceae</taxon>
        <taxon>Microbacterium</taxon>
    </lineage>
</organism>
<protein>
    <submittedName>
        <fullName evidence="8">Methylated-DNA--[protein]-cysteine S-methyltransferase</fullName>
        <ecNumber evidence="8">2.1.1.63</ecNumber>
    </submittedName>
</protein>
<dbReference type="GO" id="GO:0003908">
    <property type="term" value="F:methylated-DNA-[protein]-cysteine S-methyltransferase activity"/>
    <property type="evidence" value="ECO:0007669"/>
    <property type="project" value="UniProtKB-EC"/>
</dbReference>
<evidence type="ECO:0000259" key="7">
    <source>
        <dbReference type="Pfam" id="PF01035"/>
    </source>
</evidence>
<dbReference type="CDD" id="cd06445">
    <property type="entry name" value="ATase"/>
    <property type="match status" value="1"/>
</dbReference>
<dbReference type="InterPro" id="IPR036217">
    <property type="entry name" value="MethylDNA_cys_MeTrfase_DNAb"/>
</dbReference>
<dbReference type="Proteomes" id="UP001324533">
    <property type="component" value="Chromosome"/>
</dbReference>
<evidence type="ECO:0000256" key="5">
    <source>
        <dbReference type="ARBA" id="ARBA00023204"/>
    </source>
</evidence>
<keyword evidence="5" id="KW-0234">DNA repair</keyword>
<sequence>MSTATIQTLDTPDGPFTILARDGLVEASGWTADPTALLARLAPAHRPDAIAEGDTAAAAAVTAYYAGDPAAIDAVPVRQHGTALQRAGWDALRAIAPGEPLTYAAFAARLGNPRAIRVAASICARNAPALFVPCHRVLRSDGSLGGFAWGLEIKRALLDRESRFALAGTGS</sequence>
<keyword evidence="3 8" id="KW-0808">Transferase</keyword>
<reference evidence="8 9" key="1">
    <citation type="submission" date="2023-06" db="EMBL/GenBank/DDBJ databases">
        <title>Rock-solubilizing bacteria, Microbacterium invictum, promotes re-establishment of vegetation in rocky wasteland by accelerating rock bio-weathering and reshaping soil bacterial community.</title>
        <authorList>
            <person name="Liu C."/>
        </authorList>
    </citation>
    <scope>NUCLEOTIDE SEQUENCE [LARGE SCALE GENOMIC DNA]</scope>
    <source>
        <strain evidence="8 9">X-18</strain>
    </source>
</reference>
<dbReference type="Gene3D" id="1.10.10.10">
    <property type="entry name" value="Winged helix-like DNA-binding domain superfamily/Winged helix DNA-binding domain"/>
    <property type="match status" value="1"/>
</dbReference>
<evidence type="ECO:0000256" key="4">
    <source>
        <dbReference type="ARBA" id="ARBA00022763"/>
    </source>
</evidence>
<evidence type="ECO:0000313" key="9">
    <source>
        <dbReference type="Proteomes" id="UP001324533"/>
    </source>
</evidence>
<dbReference type="PANTHER" id="PTHR10815">
    <property type="entry name" value="METHYLATED-DNA--PROTEIN-CYSTEINE METHYLTRANSFERASE"/>
    <property type="match status" value="1"/>
</dbReference>
<dbReference type="RefSeq" id="WP_322409715.1">
    <property type="nucleotide sequence ID" value="NZ_CP139779.1"/>
</dbReference>
<dbReference type="NCBIfam" id="TIGR00589">
    <property type="entry name" value="ogt"/>
    <property type="match status" value="1"/>
</dbReference>
<keyword evidence="4" id="KW-0227">DNA damage</keyword>
<dbReference type="InterPro" id="IPR001497">
    <property type="entry name" value="MethylDNA_cys_MeTrfase_AS"/>
</dbReference>
<comment type="catalytic activity">
    <reaction evidence="1">
        <text>a 4-O-methyl-thymidine in DNA + L-cysteinyl-[protein] = a thymidine in DNA + S-methyl-L-cysteinyl-[protein]</text>
        <dbReference type="Rhea" id="RHEA:53428"/>
        <dbReference type="Rhea" id="RHEA-COMP:10131"/>
        <dbReference type="Rhea" id="RHEA-COMP:10132"/>
        <dbReference type="Rhea" id="RHEA-COMP:13555"/>
        <dbReference type="Rhea" id="RHEA-COMP:13556"/>
        <dbReference type="ChEBI" id="CHEBI:29950"/>
        <dbReference type="ChEBI" id="CHEBI:82612"/>
        <dbReference type="ChEBI" id="CHEBI:137386"/>
        <dbReference type="ChEBI" id="CHEBI:137387"/>
        <dbReference type="EC" id="2.1.1.63"/>
    </reaction>
</comment>
<dbReference type="PROSITE" id="PS00374">
    <property type="entry name" value="MGMT"/>
    <property type="match status" value="1"/>
</dbReference>
<proteinExistence type="predicted"/>
<dbReference type="PANTHER" id="PTHR10815:SF13">
    <property type="entry name" value="METHYLATED-DNA--PROTEIN-CYSTEINE METHYLTRANSFERASE"/>
    <property type="match status" value="1"/>
</dbReference>
<dbReference type="InterPro" id="IPR036388">
    <property type="entry name" value="WH-like_DNA-bd_sf"/>
</dbReference>
<dbReference type="Pfam" id="PF01035">
    <property type="entry name" value="DNA_binding_1"/>
    <property type="match status" value="1"/>
</dbReference>
<dbReference type="SUPFAM" id="SSF46767">
    <property type="entry name" value="Methylated DNA-protein cysteine methyltransferase, C-terminal domain"/>
    <property type="match status" value="1"/>
</dbReference>
<evidence type="ECO:0000313" key="8">
    <source>
        <dbReference type="EMBL" id="WQB69593.1"/>
    </source>
</evidence>
<accession>A0ABZ0V7J9</accession>
<name>A0ABZ0V7J9_9MICO</name>
<feature type="domain" description="Methylated-DNA-[protein]-cysteine S-methyltransferase DNA binding" evidence="7">
    <location>
        <begin position="84"/>
        <end position="162"/>
    </location>
</feature>
<evidence type="ECO:0000256" key="2">
    <source>
        <dbReference type="ARBA" id="ARBA00022603"/>
    </source>
</evidence>
<dbReference type="GO" id="GO:0032259">
    <property type="term" value="P:methylation"/>
    <property type="evidence" value="ECO:0007669"/>
    <property type="project" value="UniProtKB-KW"/>
</dbReference>
<dbReference type="EC" id="2.1.1.63" evidence="8"/>
<comment type="catalytic activity">
    <reaction evidence="6">
        <text>a 6-O-methyl-2'-deoxyguanosine in DNA + L-cysteinyl-[protein] = S-methyl-L-cysteinyl-[protein] + a 2'-deoxyguanosine in DNA</text>
        <dbReference type="Rhea" id="RHEA:24000"/>
        <dbReference type="Rhea" id="RHEA-COMP:10131"/>
        <dbReference type="Rhea" id="RHEA-COMP:10132"/>
        <dbReference type="Rhea" id="RHEA-COMP:11367"/>
        <dbReference type="Rhea" id="RHEA-COMP:11368"/>
        <dbReference type="ChEBI" id="CHEBI:29950"/>
        <dbReference type="ChEBI" id="CHEBI:82612"/>
        <dbReference type="ChEBI" id="CHEBI:85445"/>
        <dbReference type="ChEBI" id="CHEBI:85448"/>
        <dbReference type="EC" id="2.1.1.63"/>
    </reaction>
</comment>
<keyword evidence="2 8" id="KW-0489">Methyltransferase</keyword>
<evidence type="ECO:0000256" key="3">
    <source>
        <dbReference type="ARBA" id="ARBA00022679"/>
    </source>
</evidence>
<dbReference type="EMBL" id="CP139779">
    <property type="protein sequence ID" value="WQB69593.1"/>
    <property type="molecule type" value="Genomic_DNA"/>
</dbReference>
<keyword evidence="9" id="KW-1185">Reference proteome</keyword>
<gene>
    <name evidence="8" type="ORF">T9R20_12925</name>
</gene>
<evidence type="ECO:0000256" key="6">
    <source>
        <dbReference type="ARBA" id="ARBA00049348"/>
    </source>
</evidence>
<evidence type="ECO:0000256" key="1">
    <source>
        <dbReference type="ARBA" id="ARBA00001286"/>
    </source>
</evidence>